<comment type="similarity">
    <text evidence="2 10">Belongs to the mitochondrial carrier (TC 2.A.29) family.</text>
</comment>
<dbReference type="InterPro" id="IPR044712">
    <property type="entry name" value="SLC25A32-like"/>
</dbReference>
<dbReference type="GO" id="GO:0006862">
    <property type="term" value="P:nucleotide transport"/>
    <property type="evidence" value="ECO:0007669"/>
    <property type="project" value="InterPro"/>
</dbReference>
<dbReference type="Gene3D" id="1.50.40.10">
    <property type="entry name" value="Mitochondrial carrier domain"/>
    <property type="match status" value="1"/>
</dbReference>
<keyword evidence="7" id="KW-1133">Transmembrane helix</keyword>
<evidence type="ECO:0000256" key="6">
    <source>
        <dbReference type="ARBA" id="ARBA00022792"/>
    </source>
</evidence>
<dbReference type="Proteomes" id="UP000756346">
    <property type="component" value="Unassembled WGS sequence"/>
</dbReference>
<dbReference type="PROSITE" id="PS50920">
    <property type="entry name" value="SOLCAR"/>
    <property type="match status" value="1"/>
</dbReference>
<evidence type="ECO:0000256" key="7">
    <source>
        <dbReference type="ARBA" id="ARBA00022989"/>
    </source>
</evidence>
<dbReference type="EMBL" id="JAGTJQ010000014">
    <property type="protein sequence ID" value="KAH7012475.1"/>
    <property type="molecule type" value="Genomic_DNA"/>
</dbReference>
<dbReference type="InterPro" id="IPR023395">
    <property type="entry name" value="MCP_dom_sf"/>
</dbReference>
<dbReference type="Pfam" id="PF00153">
    <property type="entry name" value="Mito_carr"/>
    <property type="match status" value="2"/>
</dbReference>
<dbReference type="PANTHER" id="PTHR45683">
    <property type="entry name" value="MITOCHONDRIAL NICOTINAMIDE ADENINE DINUCLEOTIDE TRANSPORTER 1-RELATED-RELATED"/>
    <property type="match status" value="1"/>
</dbReference>
<gene>
    <name evidence="11" type="ORF">B0I36DRAFT_398795</name>
</gene>
<keyword evidence="3 10" id="KW-0813">Transport</keyword>
<comment type="caution">
    <text evidence="11">The sequence shown here is derived from an EMBL/GenBank/DDBJ whole genome shotgun (WGS) entry which is preliminary data.</text>
</comment>
<evidence type="ECO:0000313" key="11">
    <source>
        <dbReference type="EMBL" id="KAH7012475.1"/>
    </source>
</evidence>
<dbReference type="InterPro" id="IPR018108">
    <property type="entry name" value="MCP_transmembrane"/>
</dbReference>
<proteinExistence type="inferred from homology"/>
<evidence type="ECO:0000256" key="8">
    <source>
        <dbReference type="ARBA" id="ARBA00023136"/>
    </source>
</evidence>
<evidence type="ECO:0000256" key="1">
    <source>
        <dbReference type="ARBA" id="ARBA00004141"/>
    </source>
</evidence>
<reference evidence="11" key="1">
    <citation type="journal article" date="2021" name="Nat. Commun.">
        <title>Genetic determinants of endophytism in the Arabidopsis root mycobiome.</title>
        <authorList>
            <person name="Mesny F."/>
            <person name="Miyauchi S."/>
            <person name="Thiergart T."/>
            <person name="Pickel B."/>
            <person name="Atanasova L."/>
            <person name="Karlsson M."/>
            <person name="Huettel B."/>
            <person name="Barry K.W."/>
            <person name="Haridas S."/>
            <person name="Chen C."/>
            <person name="Bauer D."/>
            <person name="Andreopoulos W."/>
            <person name="Pangilinan J."/>
            <person name="LaButti K."/>
            <person name="Riley R."/>
            <person name="Lipzen A."/>
            <person name="Clum A."/>
            <person name="Drula E."/>
            <person name="Henrissat B."/>
            <person name="Kohler A."/>
            <person name="Grigoriev I.V."/>
            <person name="Martin F.M."/>
            <person name="Hacquard S."/>
        </authorList>
    </citation>
    <scope>NUCLEOTIDE SEQUENCE</scope>
    <source>
        <strain evidence="11">MPI-CAGE-CH-0230</strain>
    </source>
</reference>
<name>A0A9P9BHV6_9PEZI</name>
<dbReference type="GO" id="GO:0055085">
    <property type="term" value="P:transmembrane transport"/>
    <property type="evidence" value="ECO:0007669"/>
    <property type="project" value="InterPro"/>
</dbReference>
<protein>
    <submittedName>
        <fullName evidence="11">Mitochondrial carrier domain-containing protein</fullName>
    </submittedName>
</protein>
<sequence>MTQGNAGPSPALVETVAGLTAGSVATLTVHPLDIVKTRMQIHRSSAARPEGMTTVSLLRKLLQGPHPVAALYRGAVGVYPSMWTGFRTIWATEGYRGFYRGLGISMFGVMHGAVQFAVYDPLKLSKRVSSLSSLDVACSTTRCLTSEGERLAVAISLETLRCTPWSSRMKTGTPPRTQ</sequence>
<dbReference type="AlphaFoldDB" id="A0A9P9BHV6"/>
<dbReference type="GO" id="GO:0016020">
    <property type="term" value="C:membrane"/>
    <property type="evidence" value="ECO:0007669"/>
    <property type="project" value="UniProtKB-SubCell"/>
</dbReference>
<keyword evidence="12" id="KW-1185">Reference proteome</keyword>
<keyword evidence="4 9" id="KW-0812">Transmembrane</keyword>
<evidence type="ECO:0000256" key="3">
    <source>
        <dbReference type="ARBA" id="ARBA00022448"/>
    </source>
</evidence>
<feature type="repeat" description="Solcar" evidence="9">
    <location>
        <begin position="9"/>
        <end position="125"/>
    </location>
</feature>
<dbReference type="SUPFAM" id="SSF103506">
    <property type="entry name" value="Mitochondrial carrier"/>
    <property type="match status" value="1"/>
</dbReference>
<keyword evidence="6" id="KW-0496">Mitochondrion</keyword>
<evidence type="ECO:0000256" key="4">
    <source>
        <dbReference type="ARBA" id="ARBA00022692"/>
    </source>
</evidence>
<keyword evidence="5" id="KW-0677">Repeat</keyword>
<evidence type="ECO:0000256" key="10">
    <source>
        <dbReference type="RuleBase" id="RU000488"/>
    </source>
</evidence>
<keyword evidence="6" id="KW-0999">Mitochondrion inner membrane</keyword>
<dbReference type="GeneID" id="70191172"/>
<evidence type="ECO:0000256" key="5">
    <source>
        <dbReference type="ARBA" id="ARBA00022737"/>
    </source>
</evidence>
<evidence type="ECO:0000256" key="2">
    <source>
        <dbReference type="ARBA" id="ARBA00006375"/>
    </source>
</evidence>
<accession>A0A9P9BHV6</accession>
<dbReference type="OrthoDB" id="428293at2759"/>
<comment type="subcellular location">
    <subcellularLocation>
        <location evidence="1">Membrane</location>
        <topology evidence="1">Multi-pass membrane protein</topology>
    </subcellularLocation>
</comment>
<keyword evidence="8 9" id="KW-0472">Membrane</keyword>
<evidence type="ECO:0000256" key="9">
    <source>
        <dbReference type="PROSITE-ProRule" id="PRU00282"/>
    </source>
</evidence>
<organism evidence="11 12">
    <name type="scientific">Microdochium trichocladiopsis</name>
    <dbReference type="NCBI Taxonomy" id="1682393"/>
    <lineage>
        <taxon>Eukaryota</taxon>
        <taxon>Fungi</taxon>
        <taxon>Dikarya</taxon>
        <taxon>Ascomycota</taxon>
        <taxon>Pezizomycotina</taxon>
        <taxon>Sordariomycetes</taxon>
        <taxon>Xylariomycetidae</taxon>
        <taxon>Xylariales</taxon>
        <taxon>Microdochiaceae</taxon>
        <taxon>Microdochium</taxon>
    </lineage>
</organism>
<evidence type="ECO:0000313" key="12">
    <source>
        <dbReference type="Proteomes" id="UP000756346"/>
    </source>
</evidence>
<dbReference type="RefSeq" id="XP_046004740.1">
    <property type="nucleotide sequence ID" value="XM_046161626.1"/>
</dbReference>